<accession>A0A5J4R4F2</accession>
<dbReference type="Pfam" id="PF19519">
    <property type="entry name" value="DUF6051"/>
    <property type="match status" value="1"/>
</dbReference>
<dbReference type="InterPro" id="IPR029058">
    <property type="entry name" value="AB_hydrolase_fold"/>
</dbReference>
<gene>
    <name evidence="1" type="ORF">EZS27_022570</name>
</gene>
<reference evidence="1" key="1">
    <citation type="submission" date="2019-03" db="EMBL/GenBank/DDBJ databases">
        <title>Single cell metagenomics reveals metabolic interactions within the superorganism composed of flagellate Streblomastix strix and complex community of Bacteroidetes bacteria on its surface.</title>
        <authorList>
            <person name="Treitli S.C."/>
            <person name="Kolisko M."/>
            <person name="Husnik F."/>
            <person name="Keeling P."/>
            <person name="Hampl V."/>
        </authorList>
    </citation>
    <scope>NUCLEOTIDE SEQUENCE</scope>
    <source>
        <strain evidence="1">STM</strain>
    </source>
</reference>
<evidence type="ECO:0008006" key="2">
    <source>
        <dbReference type="Google" id="ProtNLM"/>
    </source>
</evidence>
<dbReference type="AlphaFoldDB" id="A0A5J4R4F2"/>
<comment type="caution">
    <text evidence="1">The sequence shown here is derived from an EMBL/GenBank/DDBJ whole genome shotgun (WGS) entry which is preliminary data.</text>
</comment>
<organism evidence="1">
    <name type="scientific">termite gut metagenome</name>
    <dbReference type="NCBI Taxonomy" id="433724"/>
    <lineage>
        <taxon>unclassified sequences</taxon>
        <taxon>metagenomes</taxon>
        <taxon>organismal metagenomes</taxon>
    </lineage>
</organism>
<protein>
    <recommendedName>
        <fullName evidence="2">Alpha/beta hydrolase</fullName>
    </recommendedName>
</protein>
<proteinExistence type="predicted"/>
<dbReference type="EMBL" id="SNRY01001801">
    <property type="protein sequence ID" value="KAA6328549.1"/>
    <property type="molecule type" value="Genomic_DNA"/>
</dbReference>
<sequence>MDISLRTKQLIKLFSYDKKVELGDSYPNIIPFRFVQTDRRDEVAHLQKGLTTTGFCPVTDDCIDENKRFNYTVFVPAGNGKEKKNEAIMLLHGLNERNWNKYLTWAEHLVKNTGKPVILFPIAFHMNRTPSVWYNPRTVLPWVNARKQEVGDLDNSTFVNLALSSRISKQPLRFYVSGLESAYDILQLTRQIKRGEHPLFNENASVNLFAYSIGALLSQVILLANPEKLFTDTRLFMFCGGSIFSEMNGNARDILDKEASVRLMDYYTHDFLKEPSLTPSDGSISLEQAFRMMIYPDRMTEQRESFFQSACNRIQAISLKKDVVIPTQGIIKALGKVSQKILEELDFSFPYSHQVPFPVDERDYNESVNKAFGYVFDRAAACL</sequence>
<dbReference type="SUPFAM" id="SSF53474">
    <property type="entry name" value="alpha/beta-Hydrolases"/>
    <property type="match status" value="1"/>
</dbReference>
<dbReference type="InterPro" id="IPR046114">
    <property type="entry name" value="DUF6051"/>
</dbReference>
<name>A0A5J4R4F2_9ZZZZ</name>
<evidence type="ECO:0000313" key="1">
    <source>
        <dbReference type="EMBL" id="KAA6328549.1"/>
    </source>
</evidence>